<reference evidence="1 2" key="1">
    <citation type="submission" date="2015-01" db="EMBL/GenBank/DDBJ databases">
        <title>Vibrio sp. C5 JCM 19232 whole genome shotgun sequence.</title>
        <authorList>
            <person name="Sawabe T."/>
            <person name="Meirelles P."/>
            <person name="Feng G."/>
            <person name="Sayaka M."/>
            <person name="Hattori M."/>
            <person name="Ohkuma M."/>
        </authorList>
    </citation>
    <scope>NUCLEOTIDE SEQUENCE [LARGE SCALE GENOMIC DNA]</scope>
    <source>
        <strain evidence="1 2">JCM19232</strain>
    </source>
</reference>
<evidence type="ECO:0000313" key="1">
    <source>
        <dbReference type="EMBL" id="GAM61041.1"/>
    </source>
</evidence>
<dbReference type="GO" id="GO:0016491">
    <property type="term" value="F:oxidoreductase activity"/>
    <property type="evidence" value="ECO:0007669"/>
    <property type="project" value="InterPro"/>
</dbReference>
<proteinExistence type="predicted"/>
<comment type="caution">
    <text evidence="1">The sequence shown here is derived from an EMBL/GenBank/DDBJ whole genome shotgun (WGS) entry which is preliminary data.</text>
</comment>
<dbReference type="SUPFAM" id="SSF55469">
    <property type="entry name" value="FMN-dependent nitroreductase-like"/>
    <property type="match status" value="1"/>
</dbReference>
<dbReference type="Gene3D" id="3.40.109.10">
    <property type="entry name" value="NADH Oxidase"/>
    <property type="match status" value="1"/>
</dbReference>
<dbReference type="AlphaFoldDB" id="A0A0B8P495"/>
<dbReference type="InterPro" id="IPR000415">
    <property type="entry name" value="Nitroreductase-like"/>
</dbReference>
<sequence length="64" mass="7601">MQPWDFILVTEEETKTEIKKGYEAARLESAEQFSEDKQGQYKSFKLEGIMEAPSWHLCYLRQRA</sequence>
<organism evidence="1 2">
    <name type="scientific">Vibrio ishigakensis</name>
    <dbReference type="NCBI Taxonomy" id="1481914"/>
    <lineage>
        <taxon>Bacteria</taxon>
        <taxon>Pseudomonadati</taxon>
        <taxon>Pseudomonadota</taxon>
        <taxon>Gammaproteobacteria</taxon>
        <taxon>Vibrionales</taxon>
        <taxon>Vibrionaceae</taxon>
        <taxon>Vibrio</taxon>
    </lineage>
</organism>
<name>A0A0B8P495_9VIBR</name>
<reference evidence="1 2" key="2">
    <citation type="submission" date="2015-01" db="EMBL/GenBank/DDBJ databases">
        <authorList>
            <consortium name="NBRP consortium"/>
            <person name="Sawabe T."/>
            <person name="Meirelles P."/>
            <person name="Feng G."/>
            <person name="Sayaka M."/>
            <person name="Hattori M."/>
            <person name="Ohkuma M."/>
        </authorList>
    </citation>
    <scope>NUCLEOTIDE SEQUENCE [LARGE SCALE GENOMIC DNA]</scope>
    <source>
        <strain evidence="1 2">JCM19232</strain>
    </source>
</reference>
<protein>
    <submittedName>
        <fullName evidence="1">Cobalamin biosynthesis protein BluB</fullName>
    </submittedName>
</protein>
<dbReference type="Proteomes" id="UP000031670">
    <property type="component" value="Unassembled WGS sequence"/>
</dbReference>
<accession>A0A0B8P495</accession>
<gene>
    <name evidence="1" type="ORF">JCM19232_3983</name>
</gene>
<dbReference type="EMBL" id="BBSA01000002">
    <property type="protein sequence ID" value="GAM61041.1"/>
    <property type="molecule type" value="Genomic_DNA"/>
</dbReference>
<evidence type="ECO:0000313" key="2">
    <source>
        <dbReference type="Proteomes" id="UP000031670"/>
    </source>
</evidence>